<dbReference type="Pfam" id="PF00756">
    <property type="entry name" value="Esterase"/>
    <property type="match status" value="1"/>
</dbReference>
<dbReference type="EMBL" id="JACONZ010000003">
    <property type="protein sequence ID" value="MBC5581725.1"/>
    <property type="molecule type" value="Genomic_DNA"/>
</dbReference>
<protein>
    <submittedName>
        <fullName evidence="1">Acetylesterase</fullName>
    </submittedName>
</protein>
<dbReference type="Proteomes" id="UP000659630">
    <property type="component" value="Unassembled WGS sequence"/>
</dbReference>
<dbReference type="AlphaFoldDB" id="A0A923I7I7"/>
<dbReference type="InterPro" id="IPR000801">
    <property type="entry name" value="Esterase-like"/>
</dbReference>
<accession>A0A923I7I7</accession>
<organism evidence="1 2">
    <name type="scientific">Anaerofilum hominis</name>
    <dbReference type="NCBI Taxonomy" id="2763016"/>
    <lineage>
        <taxon>Bacteria</taxon>
        <taxon>Bacillati</taxon>
        <taxon>Bacillota</taxon>
        <taxon>Clostridia</taxon>
        <taxon>Eubacteriales</taxon>
        <taxon>Oscillospiraceae</taxon>
        <taxon>Anaerofilum</taxon>
    </lineage>
</organism>
<comment type="caution">
    <text evidence="1">The sequence shown here is derived from an EMBL/GenBank/DDBJ whole genome shotgun (WGS) entry which is preliminary data.</text>
</comment>
<dbReference type="InterPro" id="IPR050583">
    <property type="entry name" value="Mycobacterial_A85_antigen"/>
</dbReference>
<dbReference type="InterPro" id="IPR029058">
    <property type="entry name" value="AB_hydrolase_fold"/>
</dbReference>
<reference evidence="1" key="1">
    <citation type="submission" date="2020-08" db="EMBL/GenBank/DDBJ databases">
        <title>Genome public.</title>
        <authorList>
            <person name="Liu C."/>
            <person name="Sun Q."/>
        </authorList>
    </citation>
    <scope>NUCLEOTIDE SEQUENCE</scope>
    <source>
        <strain evidence="1">BX8</strain>
    </source>
</reference>
<dbReference type="RefSeq" id="WP_186888089.1">
    <property type="nucleotide sequence ID" value="NZ_JACONZ010000003.1"/>
</dbReference>
<name>A0A923I7I7_9FIRM</name>
<gene>
    <name evidence="1" type="ORF">H8S23_09415</name>
</gene>
<dbReference type="Gene3D" id="3.40.50.1820">
    <property type="entry name" value="alpha/beta hydrolase"/>
    <property type="match status" value="1"/>
</dbReference>
<dbReference type="GO" id="GO:0016747">
    <property type="term" value="F:acyltransferase activity, transferring groups other than amino-acyl groups"/>
    <property type="evidence" value="ECO:0007669"/>
    <property type="project" value="TreeGrafter"/>
</dbReference>
<evidence type="ECO:0000313" key="1">
    <source>
        <dbReference type="EMBL" id="MBC5581725.1"/>
    </source>
</evidence>
<dbReference type="PANTHER" id="PTHR48098:SF1">
    <property type="entry name" value="DIACYLGLYCEROL ACYLTRANSFERASE_MYCOLYLTRANSFERASE AG85A"/>
    <property type="match status" value="1"/>
</dbReference>
<keyword evidence="2" id="KW-1185">Reference proteome</keyword>
<dbReference type="SUPFAM" id="SSF53474">
    <property type="entry name" value="alpha/beta-Hydrolases"/>
    <property type="match status" value="1"/>
</dbReference>
<sequence>MALLRIELFSKALMRTVPVTAVVPVDNVRYDGDPVRPADKPYKTLYLLNGIYGNNMDWICASGVMMWAQERSLAVIMPAGENHFYVDCAATGEGYGRFVGEELVEQTRRLFHLSREREDTYIAGLSMGGYGAIRNGLKYSETFGYAAGLSSGLIQDRMMAADDSSSDYTQRRSYYQAIFGDLDRLAGSDKDCEALYLRARQAGVVPRLYLACGTEDFLIEPNRRYRDFLQAQGADLTYEEGPGIHDFNFWSEYLQHVLNWLPLEEKAAGISSGNVRREK</sequence>
<dbReference type="PANTHER" id="PTHR48098">
    <property type="entry name" value="ENTEROCHELIN ESTERASE-RELATED"/>
    <property type="match status" value="1"/>
</dbReference>
<evidence type="ECO:0000313" key="2">
    <source>
        <dbReference type="Proteomes" id="UP000659630"/>
    </source>
</evidence>
<proteinExistence type="predicted"/>